<name>A0A084EDI8_SPHYA</name>
<dbReference type="Proteomes" id="UP000028534">
    <property type="component" value="Unassembled WGS sequence"/>
</dbReference>
<proteinExistence type="inferred from homology"/>
<dbReference type="GO" id="GO:0020037">
    <property type="term" value="F:heme binding"/>
    <property type="evidence" value="ECO:0007669"/>
    <property type="project" value="InterPro"/>
</dbReference>
<dbReference type="STRING" id="13690.AX777_20890"/>
<dbReference type="PANTHER" id="PTHR46696">
    <property type="entry name" value="P450, PUTATIVE (EUROFUNG)-RELATED"/>
    <property type="match status" value="1"/>
</dbReference>
<dbReference type="AlphaFoldDB" id="A0A084EDI8"/>
<dbReference type="Gene3D" id="1.10.630.10">
    <property type="entry name" value="Cytochrome P450"/>
    <property type="match status" value="1"/>
</dbReference>
<dbReference type="GO" id="GO:0005506">
    <property type="term" value="F:iron ion binding"/>
    <property type="evidence" value="ECO:0007669"/>
    <property type="project" value="InterPro"/>
</dbReference>
<dbReference type="PRINTS" id="PR00385">
    <property type="entry name" value="P450"/>
</dbReference>
<evidence type="ECO:0000256" key="2">
    <source>
        <dbReference type="SAM" id="Phobius"/>
    </source>
</evidence>
<reference evidence="3 4" key="1">
    <citation type="submission" date="2014-03" db="EMBL/GenBank/DDBJ databases">
        <title>Genome sequence of Sphingobium yanoikuyae B1.</title>
        <authorList>
            <person name="Gan H.M."/>
            <person name="Gan H.Y."/>
            <person name="Savka M.A."/>
        </authorList>
    </citation>
    <scope>NUCLEOTIDE SEQUENCE [LARGE SCALE GENOMIC DNA]</scope>
    <source>
        <strain evidence="3 4">B1</strain>
    </source>
</reference>
<comment type="caution">
    <text evidence="3">The sequence shown here is derived from an EMBL/GenBank/DDBJ whole genome shotgun (WGS) entry which is preliminary data.</text>
</comment>
<dbReference type="GO" id="GO:0016705">
    <property type="term" value="F:oxidoreductase activity, acting on paired donors, with incorporation or reduction of molecular oxygen"/>
    <property type="evidence" value="ECO:0007669"/>
    <property type="project" value="InterPro"/>
</dbReference>
<sequence>MATTQATPVTDIPAHVPPELVREIGLTTGPEFLAAPHAFMAKLHETHPPIFYSVNPLIGNSWCTIKHEDAFFVLRHPEYFTTAGATPFPRDPNNYFHFIPLEIDPPHHRKYRAILDSTFSPQSVLRLEAYMRRLTNDLIDSFIDAGEVEFTTAFGRPLPVSIFLDLMGLPQEMRDTFVDWAVDLLHSQDRMTAGLAMRGIEAYLAQVIVEKTARPDDGVISTIIQARPGGEPLTEREIFGFTFFLFIAGLDTVFATLNNIWLWLAENPDRRRDIIAHPEQINAQVEELLRVFSVTFSGRTLTQDLEMRGVQMKKGDKFNSILPACNYDPDIFPDPTRVDFNRPRKPILAFAGGVHSCIGAHLARLEVKVALQEWLRRIPDFAVQPDAAIRYWPGGVVGPKSLPLVW</sequence>
<keyword evidence="2" id="KW-0472">Membrane</keyword>
<dbReference type="SUPFAM" id="SSF48264">
    <property type="entry name" value="Cytochrome P450"/>
    <property type="match status" value="1"/>
</dbReference>
<comment type="similarity">
    <text evidence="1">Belongs to the cytochrome P450 family.</text>
</comment>
<dbReference type="PRINTS" id="PR00359">
    <property type="entry name" value="BP450"/>
</dbReference>
<dbReference type="InterPro" id="IPR002397">
    <property type="entry name" value="Cyt_P450_B"/>
</dbReference>
<accession>A0A084EDI8</accession>
<dbReference type="Pfam" id="PF00067">
    <property type="entry name" value="p450"/>
    <property type="match status" value="1"/>
</dbReference>
<evidence type="ECO:0000313" key="4">
    <source>
        <dbReference type="Proteomes" id="UP000028534"/>
    </source>
</evidence>
<dbReference type="GO" id="GO:0004497">
    <property type="term" value="F:monooxygenase activity"/>
    <property type="evidence" value="ECO:0007669"/>
    <property type="project" value="InterPro"/>
</dbReference>
<feature type="transmembrane region" description="Helical" evidence="2">
    <location>
        <begin position="238"/>
        <end position="264"/>
    </location>
</feature>
<gene>
    <name evidence="3" type="ORF">CP98_04312</name>
</gene>
<dbReference type="CDD" id="cd11035">
    <property type="entry name" value="P450cam-like"/>
    <property type="match status" value="1"/>
</dbReference>
<dbReference type="InterPro" id="IPR036396">
    <property type="entry name" value="Cyt_P450_sf"/>
</dbReference>
<keyword evidence="2" id="KW-0812">Transmembrane</keyword>
<dbReference type="PATRIC" id="fig|13690.10.peg.4437"/>
<evidence type="ECO:0000256" key="1">
    <source>
        <dbReference type="ARBA" id="ARBA00010617"/>
    </source>
</evidence>
<protein>
    <submittedName>
        <fullName evidence="3">Cytochrome P450</fullName>
    </submittedName>
</protein>
<dbReference type="PANTHER" id="PTHR46696:SF6">
    <property type="entry name" value="P450, PUTATIVE (EUROFUNG)-RELATED"/>
    <property type="match status" value="1"/>
</dbReference>
<dbReference type="EMBL" id="JGVR01000036">
    <property type="protein sequence ID" value="KEZ16030.1"/>
    <property type="molecule type" value="Genomic_DNA"/>
</dbReference>
<dbReference type="InterPro" id="IPR001128">
    <property type="entry name" value="Cyt_P450"/>
</dbReference>
<evidence type="ECO:0000313" key="3">
    <source>
        <dbReference type="EMBL" id="KEZ16030.1"/>
    </source>
</evidence>
<keyword evidence="2" id="KW-1133">Transmembrane helix</keyword>
<dbReference type="eggNOG" id="COG2124">
    <property type="taxonomic scope" value="Bacteria"/>
</dbReference>
<organism evidence="3 4">
    <name type="scientific">Sphingobium yanoikuyae</name>
    <name type="common">Sphingomonas yanoikuyae</name>
    <dbReference type="NCBI Taxonomy" id="13690"/>
    <lineage>
        <taxon>Bacteria</taxon>
        <taxon>Pseudomonadati</taxon>
        <taxon>Pseudomonadota</taxon>
        <taxon>Alphaproteobacteria</taxon>
        <taxon>Sphingomonadales</taxon>
        <taxon>Sphingomonadaceae</taxon>
        <taxon>Sphingobium</taxon>
    </lineage>
</organism>
<dbReference type="RefSeq" id="WP_037522016.1">
    <property type="nucleotide sequence ID" value="NZ_JGVR01000036.1"/>
</dbReference>